<dbReference type="PANTHER" id="PTHR37406">
    <property type="entry name" value="T4-TYPE LYSOZYME 1-RELATED"/>
    <property type="match status" value="1"/>
</dbReference>
<protein>
    <recommendedName>
        <fullName evidence="3">Lysozyme</fullName>
        <ecNumber evidence="3">3.2.1.17</ecNumber>
    </recommendedName>
</protein>
<dbReference type="InterPro" id="IPR023346">
    <property type="entry name" value="Lysozyme-like_dom_sf"/>
</dbReference>
<comment type="similarity">
    <text evidence="3">Belongs to the glycosyl hydrolase 24 family.</text>
</comment>
<name>A0AAX0H9L3_CAMFE</name>
<dbReference type="AlphaFoldDB" id="A0AAX0H9L3"/>
<dbReference type="GO" id="GO:0009253">
    <property type="term" value="P:peptidoglycan catabolic process"/>
    <property type="evidence" value="ECO:0007669"/>
    <property type="project" value="InterPro"/>
</dbReference>
<evidence type="ECO:0000256" key="3">
    <source>
        <dbReference type="RuleBase" id="RU003788"/>
    </source>
</evidence>
<comment type="catalytic activity">
    <reaction evidence="3">
        <text>Hydrolysis of (1-&gt;4)-beta-linkages between N-acetylmuramic acid and N-acetyl-D-glucosamine residues in a peptidoglycan and between N-acetyl-D-glucosamine residues in chitodextrins.</text>
        <dbReference type="EC" id="3.2.1.17"/>
    </reaction>
</comment>
<dbReference type="InterPro" id="IPR023347">
    <property type="entry name" value="Lysozyme_dom_sf"/>
</dbReference>
<dbReference type="GO" id="GO:0042742">
    <property type="term" value="P:defense response to bacterium"/>
    <property type="evidence" value="ECO:0007669"/>
    <property type="project" value="UniProtKB-KW"/>
</dbReference>
<gene>
    <name evidence="4" type="ORF">CFT12S02225_07725</name>
</gene>
<keyword evidence="3" id="KW-0378">Hydrolase</keyword>
<keyword evidence="2 3" id="KW-0081">Bacteriolytic enzyme</keyword>
<dbReference type="Gene3D" id="1.10.530.40">
    <property type="match status" value="1"/>
</dbReference>
<evidence type="ECO:0000256" key="2">
    <source>
        <dbReference type="ARBA" id="ARBA00022638"/>
    </source>
</evidence>
<dbReference type="RefSeq" id="WP_065841149.1">
    <property type="nucleotide sequence ID" value="NZ_JAAOXI010000010.1"/>
</dbReference>
<keyword evidence="1 3" id="KW-0929">Antimicrobial</keyword>
<dbReference type="EMBL" id="LFLK01000008">
    <property type="protein sequence ID" value="OCR90248.1"/>
    <property type="molecule type" value="Genomic_DNA"/>
</dbReference>
<sequence length="144" mass="16360">MSLKDSIKENEGFRDRAYKDTLGNDTIGYGFLVSALEDDELEFNGGFIEPMSEEIADKILDLKLEKLRIELLKKLSWISSLELSLQEALLEMAYQLGVPKMLGFKNTLECIRLGDFTQAIINLKASLWYKQTPKRVGNLIKALV</sequence>
<comment type="caution">
    <text evidence="4">The sequence shown here is derived from an EMBL/GenBank/DDBJ whole genome shotgun (WGS) entry which is preliminary data.</text>
</comment>
<dbReference type="Proteomes" id="UP000093100">
    <property type="component" value="Unassembled WGS sequence"/>
</dbReference>
<dbReference type="InterPro" id="IPR052619">
    <property type="entry name" value="Phage_lysozyme-like"/>
</dbReference>
<evidence type="ECO:0000313" key="4">
    <source>
        <dbReference type="EMBL" id="OCR90248.1"/>
    </source>
</evidence>
<evidence type="ECO:0000313" key="5">
    <source>
        <dbReference type="Proteomes" id="UP000093100"/>
    </source>
</evidence>
<dbReference type="SUPFAM" id="SSF53955">
    <property type="entry name" value="Lysozyme-like"/>
    <property type="match status" value="1"/>
</dbReference>
<evidence type="ECO:0000256" key="1">
    <source>
        <dbReference type="ARBA" id="ARBA00022529"/>
    </source>
</evidence>
<dbReference type="GO" id="GO:0031640">
    <property type="term" value="P:killing of cells of another organism"/>
    <property type="evidence" value="ECO:0007669"/>
    <property type="project" value="UniProtKB-KW"/>
</dbReference>
<dbReference type="GO" id="GO:0016998">
    <property type="term" value="P:cell wall macromolecule catabolic process"/>
    <property type="evidence" value="ECO:0007669"/>
    <property type="project" value="InterPro"/>
</dbReference>
<dbReference type="InterPro" id="IPR002196">
    <property type="entry name" value="Glyco_hydro_24"/>
</dbReference>
<dbReference type="Pfam" id="PF00959">
    <property type="entry name" value="Phage_lysozyme"/>
    <property type="match status" value="1"/>
</dbReference>
<dbReference type="GO" id="GO:0003796">
    <property type="term" value="F:lysozyme activity"/>
    <property type="evidence" value="ECO:0007669"/>
    <property type="project" value="UniProtKB-EC"/>
</dbReference>
<proteinExistence type="inferred from homology"/>
<keyword evidence="3" id="KW-0326">Glycosidase</keyword>
<dbReference type="EC" id="3.2.1.17" evidence="3"/>
<organism evidence="4 5">
    <name type="scientific">Campylobacter fetus subsp. testudinum</name>
    <dbReference type="NCBI Taxonomy" id="1507806"/>
    <lineage>
        <taxon>Bacteria</taxon>
        <taxon>Pseudomonadati</taxon>
        <taxon>Campylobacterota</taxon>
        <taxon>Epsilonproteobacteria</taxon>
        <taxon>Campylobacterales</taxon>
        <taxon>Campylobacteraceae</taxon>
        <taxon>Campylobacter</taxon>
    </lineage>
</organism>
<reference evidence="4 5" key="1">
    <citation type="journal article" date="2016" name="Genome Biol. Evol.">
        <title>Comparative Genomics of Campylobacter fetus from Reptiles and Mammals Reveals Divergent Evolution in Host-Associated Lineages.</title>
        <authorList>
            <person name="Gilbert M.J."/>
            <person name="Miller W.G."/>
            <person name="Yee E."/>
            <person name="Zomer A.L."/>
            <person name="van der Graaf-van Bloois L."/>
            <person name="Fitzgerald C."/>
            <person name="Forbes K.J."/>
            <person name="Meric G."/>
            <person name="Sheppard S.K."/>
            <person name="Wagenaar J.A."/>
            <person name="Duim B."/>
        </authorList>
    </citation>
    <scope>NUCLEOTIDE SEQUENCE [LARGE SCALE GENOMIC DNA]</scope>
    <source>
        <strain evidence="4 5">12S02225-3</strain>
    </source>
</reference>
<accession>A0AAX0H9L3</accession>
<dbReference type="PANTHER" id="PTHR37406:SF1">
    <property type="entry name" value="T4-TYPE LYSOZYME 1-RELATED"/>
    <property type="match status" value="1"/>
</dbReference>